<gene>
    <name evidence="1" type="ORF">A3C70_02075</name>
</gene>
<reference evidence="1 2" key="1">
    <citation type="journal article" date="2016" name="Nat. Commun.">
        <title>Thousands of microbial genomes shed light on interconnected biogeochemical processes in an aquifer system.</title>
        <authorList>
            <person name="Anantharaman K."/>
            <person name="Brown C.T."/>
            <person name="Hug L.A."/>
            <person name="Sharon I."/>
            <person name="Castelle C.J."/>
            <person name="Probst A.J."/>
            <person name="Thomas B.C."/>
            <person name="Singh A."/>
            <person name="Wilkins M.J."/>
            <person name="Karaoz U."/>
            <person name="Brodie E.L."/>
            <person name="Williams K.H."/>
            <person name="Hubbard S.S."/>
            <person name="Banfield J.F."/>
        </authorList>
    </citation>
    <scope>NUCLEOTIDE SEQUENCE [LARGE SCALE GENOMIC DNA]</scope>
</reference>
<accession>A0A1G2TKD6</accession>
<name>A0A1G2TKD6_9BACT</name>
<organism evidence="1 2">
    <name type="scientific">Candidatus Zambryskibacteria bacterium RIFCSPHIGHO2_02_FULL_43_14</name>
    <dbReference type="NCBI Taxonomy" id="1802748"/>
    <lineage>
        <taxon>Bacteria</taxon>
        <taxon>Candidatus Zambryskiibacteriota</taxon>
    </lineage>
</organism>
<sequence length="132" mass="14830">MRHLLRGWLMIRLRRNGVEFAEYETAVLAVVFAHGTADITAEANFAPQMLSPVFTAVETLFGQETQSVEIALLLPFDTSLLEIAPARRFVDVACQALNVVHGFYLLNQFWVWNSCDTATKKTEFLSYCVAGK</sequence>
<comment type="caution">
    <text evidence="1">The sequence shown here is derived from an EMBL/GenBank/DDBJ whole genome shotgun (WGS) entry which is preliminary data.</text>
</comment>
<dbReference type="EMBL" id="MHVR01000001">
    <property type="protein sequence ID" value="OHA97071.1"/>
    <property type="molecule type" value="Genomic_DNA"/>
</dbReference>
<dbReference type="Proteomes" id="UP000178175">
    <property type="component" value="Unassembled WGS sequence"/>
</dbReference>
<evidence type="ECO:0000313" key="2">
    <source>
        <dbReference type="Proteomes" id="UP000178175"/>
    </source>
</evidence>
<protein>
    <submittedName>
        <fullName evidence="1">Uncharacterized protein</fullName>
    </submittedName>
</protein>
<dbReference type="AlphaFoldDB" id="A0A1G2TKD6"/>
<proteinExistence type="predicted"/>
<evidence type="ECO:0000313" key="1">
    <source>
        <dbReference type="EMBL" id="OHA97071.1"/>
    </source>
</evidence>